<evidence type="ECO:0000259" key="5">
    <source>
        <dbReference type="Pfam" id="PF22527"/>
    </source>
</evidence>
<comment type="caution">
    <text evidence="6">The sequence shown here is derived from an EMBL/GenBank/DDBJ whole genome shotgun (WGS) entry which is preliminary data.</text>
</comment>
<dbReference type="Proteomes" id="UP000288805">
    <property type="component" value="Unassembled WGS sequence"/>
</dbReference>
<organism evidence="6 7">
    <name type="scientific">Vitis vinifera</name>
    <name type="common">Grape</name>
    <dbReference type="NCBI Taxonomy" id="29760"/>
    <lineage>
        <taxon>Eukaryota</taxon>
        <taxon>Viridiplantae</taxon>
        <taxon>Streptophyta</taxon>
        <taxon>Embryophyta</taxon>
        <taxon>Tracheophyta</taxon>
        <taxon>Spermatophyta</taxon>
        <taxon>Magnoliopsida</taxon>
        <taxon>eudicotyledons</taxon>
        <taxon>Gunneridae</taxon>
        <taxon>Pentapetalae</taxon>
        <taxon>rosids</taxon>
        <taxon>Vitales</taxon>
        <taxon>Vitaceae</taxon>
        <taxon>Viteae</taxon>
        <taxon>Vitis</taxon>
    </lineage>
</organism>
<evidence type="ECO:0000256" key="1">
    <source>
        <dbReference type="ARBA" id="ARBA00022741"/>
    </source>
</evidence>
<keyword evidence="1" id="KW-0547">Nucleotide-binding</keyword>
<evidence type="ECO:0000313" key="6">
    <source>
        <dbReference type="EMBL" id="RVX22375.1"/>
    </source>
</evidence>
<protein>
    <submittedName>
        <fullName evidence="6">DExH-box ATP-dependent RNA helicase DExH16, mitochondrial</fullName>
    </submittedName>
</protein>
<evidence type="ECO:0000313" key="7">
    <source>
        <dbReference type="Proteomes" id="UP000288805"/>
    </source>
</evidence>
<dbReference type="GO" id="GO:0004386">
    <property type="term" value="F:helicase activity"/>
    <property type="evidence" value="ECO:0007669"/>
    <property type="project" value="UniProtKB-KW"/>
</dbReference>
<dbReference type="EMBL" id="QGNW01000004">
    <property type="protein sequence ID" value="RVX22375.1"/>
    <property type="molecule type" value="Genomic_DNA"/>
</dbReference>
<dbReference type="GO" id="GO:0005524">
    <property type="term" value="F:ATP binding"/>
    <property type="evidence" value="ECO:0007669"/>
    <property type="project" value="UniProtKB-KW"/>
</dbReference>
<evidence type="ECO:0000256" key="2">
    <source>
        <dbReference type="ARBA" id="ARBA00022801"/>
    </source>
</evidence>
<proteinExistence type="predicted"/>
<dbReference type="InterPro" id="IPR055206">
    <property type="entry name" value="DEXQc_SUV3"/>
</dbReference>
<name>A0A438KME2_VITVI</name>
<dbReference type="Pfam" id="PF22527">
    <property type="entry name" value="DEXQc_Suv3"/>
    <property type="match status" value="1"/>
</dbReference>
<dbReference type="AlphaFoldDB" id="A0A438KME2"/>
<dbReference type="InterPro" id="IPR027417">
    <property type="entry name" value="P-loop_NTPase"/>
</dbReference>
<dbReference type="GO" id="GO:0016787">
    <property type="term" value="F:hydrolase activity"/>
    <property type="evidence" value="ECO:0007669"/>
    <property type="project" value="UniProtKB-KW"/>
</dbReference>
<keyword evidence="4" id="KW-0067">ATP-binding</keyword>
<dbReference type="SUPFAM" id="SSF52540">
    <property type="entry name" value="P-loop containing nucleoside triphosphate hydrolases"/>
    <property type="match status" value="1"/>
</dbReference>
<reference evidence="6 7" key="1">
    <citation type="journal article" date="2018" name="PLoS Genet.">
        <title>Population sequencing reveals clonal diversity and ancestral inbreeding in the grapevine cultivar Chardonnay.</title>
        <authorList>
            <person name="Roach M.J."/>
            <person name="Johnson D.L."/>
            <person name="Bohlmann J."/>
            <person name="van Vuuren H.J."/>
            <person name="Jones S.J."/>
            <person name="Pretorius I.S."/>
            <person name="Schmidt S.A."/>
            <person name="Borneman A.R."/>
        </authorList>
    </citation>
    <scope>NUCLEOTIDE SEQUENCE [LARGE SCALE GENOMIC DNA]</scope>
    <source>
        <strain evidence="7">cv. Chardonnay</strain>
        <tissue evidence="6">Leaf</tissue>
    </source>
</reference>
<sequence length="221" mass="25212">MPSSFLLRRHLSFSGISPTFHGSRSTFLDMPVGGDKYNFTLAYYYLMPMWLHETLLVESYDCLYVLHAAGSKLGTMEPFHRHLELRFRILVGVCNRIRQFSSSSSTSKLDFMDLTHPHTWYPNARRKSRKVIMHVGPTNSGKTHHALKRLESSSSGIYCGPLRLLAWEVAKRLNKANVPCDMITGQEREEIDDAKHKAMTVEMADVTSDYHCAVIDEIQAC</sequence>
<feature type="domain" description="ATP-dependent RNA helicase SUV3 DEXQ-box helicase" evidence="5">
    <location>
        <begin position="117"/>
        <end position="220"/>
    </location>
</feature>
<evidence type="ECO:0000256" key="3">
    <source>
        <dbReference type="ARBA" id="ARBA00022806"/>
    </source>
</evidence>
<keyword evidence="3 6" id="KW-0347">Helicase</keyword>
<accession>A0A438KME2</accession>
<dbReference type="InterPro" id="IPR050699">
    <property type="entry name" value="RNA-DNA_Helicase"/>
</dbReference>
<dbReference type="PANTHER" id="PTHR12131">
    <property type="entry name" value="ATP-DEPENDENT RNA AND DNA HELICASE"/>
    <property type="match status" value="1"/>
</dbReference>
<keyword evidence="2" id="KW-0378">Hydrolase</keyword>
<evidence type="ECO:0000256" key="4">
    <source>
        <dbReference type="ARBA" id="ARBA00022840"/>
    </source>
</evidence>
<dbReference type="FunFam" id="3.40.50.300:FF:003871">
    <property type="entry name" value="DExH-box ATP-dependent RNA helicase DExH18 mitochondrial"/>
    <property type="match status" value="1"/>
</dbReference>
<dbReference type="PANTHER" id="PTHR12131:SF1">
    <property type="entry name" value="ATP-DEPENDENT RNA HELICASE SUPV3L1, MITOCHONDRIAL-RELATED"/>
    <property type="match status" value="1"/>
</dbReference>
<gene>
    <name evidence="6" type="primary">SUV3_5</name>
    <name evidence="6" type="ORF">CK203_001204</name>
</gene>
<dbReference type="Gene3D" id="3.40.50.300">
    <property type="entry name" value="P-loop containing nucleotide triphosphate hydrolases"/>
    <property type="match status" value="1"/>
</dbReference>